<name>A4ZZ04_9SPIR</name>
<sequence length="182" mass="22130">MSKKIKKEIILNDRIDGFDQCSLDNENAEAEYESYKNQLRRIIVNEINNKIEIMEILYNIRAKKLYRIDGYKRFVDFLEKFVIARSQAFLYLRLYKRVLAGELNIEEIKQIGFKEAYRKIREMDVEKKRSKENLIKPLRFQLRNQDSYSFYKKNAKFTSFVLDEIFINRKDLLEELLNQFKK</sequence>
<dbReference type="Pfam" id="PF25882">
    <property type="entry name" value="Plasmid_parti_C"/>
    <property type="match status" value="1"/>
</dbReference>
<keyword evidence="1" id="KW-0175">Coiled coil</keyword>
<feature type="domain" description="Plasmid partition protein putative C-terminal" evidence="3">
    <location>
        <begin position="131"/>
        <end position="182"/>
    </location>
</feature>
<feature type="domain" description="Plasmid partition protein putative N-terminal" evidence="2">
    <location>
        <begin position="25"/>
        <end position="123"/>
    </location>
</feature>
<evidence type="ECO:0000259" key="3">
    <source>
        <dbReference type="Pfam" id="PF25882"/>
    </source>
</evidence>
<dbReference type="Pfam" id="PF01672">
    <property type="entry name" value="Plasmid_parti_N"/>
    <property type="match status" value="1"/>
</dbReference>
<dbReference type="InterPro" id="IPR058550">
    <property type="entry name" value="Plasmid_parti_N"/>
</dbReference>
<dbReference type="InterPro" id="IPR002596">
    <property type="entry name" value="Plasmid_parti"/>
</dbReference>
<evidence type="ECO:0000256" key="1">
    <source>
        <dbReference type="SAM" id="Coils"/>
    </source>
</evidence>
<accession>A4ZZ04</accession>
<dbReference type="InterPro" id="IPR058551">
    <property type="entry name" value="Plasmid_parti_C"/>
</dbReference>
<evidence type="ECO:0000259" key="2">
    <source>
        <dbReference type="Pfam" id="PF01672"/>
    </source>
</evidence>
<proteinExistence type="predicted"/>
<dbReference type="EMBL" id="EF507519">
    <property type="protein sequence ID" value="ABP88166.1"/>
    <property type="molecule type" value="Genomic_DNA"/>
</dbReference>
<dbReference type="NCBIfam" id="NF033725">
    <property type="entry name" value="borfam_49"/>
    <property type="match status" value="1"/>
</dbReference>
<dbReference type="AlphaFoldDB" id="A4ZZ04"/>
<reference evidence="4" key="1">
    <citation type="submission" date="2007-03" db="EMBL/GenBank/DDBJ databases">
        <title>Genetic Characterization of Borrelia lonestari strain LS-1.</title>
        <authorList>
            <person name="Williamson P.C."/>
            <person name="Billingsley P.M."/>
            <person name="Little S.E."/>
        </authorList>
    </citation>
    <scope>NUCLEOTIDE SEQUENCE</scope>
    <source>
        <strain evidence="4">LS-1</strain>
    </source>
</reference>
<evidence type="ECO:0000313" key="4">
    <source>
        <dbReference type="EMBL" id="ABP88166.1"/>
    </source>
</evidence>
<organism evidence="4">
    <name type="scientific">Borrelia lonestari</name>
    <dbReference type="NCBI Taxonomy" id="38876"/>
    <lineage>
        <taxon>Bacteria</taxon>
        <taxon>Pseudomonadati</taxon>
        <taxon>Spirochaetota</taxon>
        <taxon>Spirochaetia</taxon>
        <taxon>Spirochaetales</taxon>
        <taxon>Borreliaceae</taxon>
        <taxon>Borrelia</taxon>
    </lineage>
</organism>
<feature type="coiled-coil region" evidence="1">
    <location>
        <begin position="18"/>
        <end position="45"/>
    </location>
</feature>
<protein>
    <submittedName>
        <fullName evidence="4">PF-49-like protein</fullName>
    </submittedName>
</protein>